<dbReference type="PATRIC" id="fig|1433126.3.peg.1656"/>
<evidence type="ECO:0000313" key="3">
    <source>
        <dbReference type="EMBL" id="CDN31760.1"/>
    </source>
</evidence>
<dbReference type="eggNOG" id="COG4932">
    <property type="taxonomic scope" value="Bacteria"/>
</dbReference>
<organism evidence="3 4">
    <name type="scientific">Mucinivorans hirudinis</name>
    <dbReference type="NCBI Taxonomy" id="1433126"/>
    <lineage>
        <taxon>Bacteria</taxon>
        <taxon>Pseudomonadati</taxon>
        <taxon>Bacteroidota</taxon>
        <taxon>Bacteroidia</taxon>
        <taxon>Bacteroidales</taxon>
        <taxon>Rikenellaceae</taxon>
        <taxon>Mucinivorans</taxon>
    </lineage>
</organism>
<dbReference type="OrthoDB" id="603275at2"/>
<accession>A0A060R8G8</accession>
<feature type="signal peptide" evidence="1">
    <location>
        <begin position="1"/>
        <end position="19"/>
    </location>
</feature>
<dbReference type="Proteomes" id="UP000027616">
    <property type="component" value="Chromosome I"/>
</dbReference>
<name>A0A060R8G8_9BACT</name>
<dbReference type="InterPro" id="IPR008969">
    <property type="entry name" value="CarboxyPept-like_regulatory"/>
</dbReference>
<dbReference type="SUPFAM" id="SSF49464">
    <property type="entry name" value="Carboxypeptidase regulatory domain-like"/>
    <property type="match status" value="1"/>
</dbReference>
<dbReference type="AlphaFoldDB" id="A0A060R8G8"/>
<proteinExistence type="predicted"/>
<keyword evidence="3" id="KW-0675">Receptor</keyword>
<dbReference type="KEGG" id="rbc:BN938_1680"/>
<protein>
    <submittedName>
        <fullName evidence="3">Putative TonB-dependent receptor</fullName>
    </submittedName>
</protein>
<dbReference type="InterPro" id="IPR041700">
    <property type="entry name" value="OMP_b-brl_3"/>
</dbReference>
<feature type="chain" id="PRO_5001590702" evidence="1">
    <location>
        <begin position="20"/>
        <end position="982"/>
    </location>
</feature>
<feature type="domain" description="Outer membrane protein beta-barrel" evidence="2">
    <location>
        <begin position="471"/>
        <end position="819"/>
    </location>
</feature>
<keyword evidence="4" id="KW-1185">Reference proteome</keyword>
<gene>
    <name evidence="3" type="ORF">BN938_1680</name>
</gene>
<dbReference type="Pfam" id="PF13715">
    <property type="entry name" value="CarbopepD_reg_2"/>
    <property type="match status" value="1"/>
</dbReference>
<evidence type="ECO:0000256" key="1">
    <source>
        <dbReference type="SAM" id="SignalP"/>
    </source>
</evidence>
<reference evidence="3 4" key="1">
    <citation type="journal article" date="2015" name="Genome Announc.">
        <title>Complete Genome Sequence of the Novel Leech Symbiont Mucinivorans hirudinis M3T.</title>
        <authorList>
            <person name="Nelson M.C."/>
            <person name="Bomar L."/>
            <person name="Graf J."/>
        </authorList>
    </citation>
    <scope>NUCLEOTIDE SEQUENCE [LARGE SCALE GENOMIC DNA]</scope>
    <source>
        <strain evidence="4">M3</strain>
    </source>
</reference>
<dbReference type="SUPFAM" id="SSF56935">
    <property type="entry name" value="Porins"/>
    <property type="match status" value="1"/>
</dbReference>
<dbReference type="EMBL" id="HG934468">
    <property type="protein sequence ID" value="CDN31760.1"/>
    <property type="molecule type" value="Genomic_DNA"/>
</dbReference>
<keyword evidence="1" id="KW-0732">Signal</keyword>
<dbReference type="STRING" id="1433126.BN938_1680"/>
<dbReference type="Pfam" id="PF14905">
    <property type="entry name" value="OMP_b-brl_3"/>
    <property type="match status" value="1"/>
</dbReference>
<dbReference type="Gene3D" id="2.60.40.1120">
    <property type="entry name" value="Carboxypeptidase-like, regulatory domain"/>
    <property type="match status" value="1"/>
</dbReference>
<sequence>MKRLFFLISLSVVAITALAQSTVTITGKVISKEDGLPVIGAVVTLNAKDSTKLSQPGRVVATDANGQFTVRSREKESDITVSYMGMKDYFTKIEAGKTAVNLGTITLQPSAIGLDAAMVTADSKMAIIKGDTVQYNAAGFKTNPDASAEDLLKKMPGVTVDADGSINSQGQKITKVMVDGKEFFESDPTQALRALPSDAVESIGFFDGQSDNARFSGMDDGERIRTINITTKGGVSRSVFGKAWTGYGTDQTYKDEAGVLNNLGARYSVGGGISIWRGDHRFTITGGSNNVNNQGFNLSDIGGSSGGFGGGRGMMRSEGVSTGSFQTNSRGGITQSSNLGLNYNGTFTDKLKLTITYNFQNANGWSRTKNESSQLINNRNTTSRSQANSFDNRHSFQSRMEWSPTQKNRINFNTSISYGLNQGYSASYNESRQGYELNKGAFINSSDNSYTTKLESYNLNGSLWWQRALGKAGRTLSVGGTGSANRGMGDNEQYSQIKRASAMSGIDFSTIDRVVNLNTRGHNVAGSFTYNEPLTQYAKISANYNLNYNRTFADQNGLNWNDIAQRYDIIDTATTNYINRNYTTHTTGLAYNYAKGRDVTINFGLDYLYAIQNSDQQRPGWIVPHQKYNFSAIQPSARLRLVPKLGQSIQLDLRRNANFPSVTQLQDVLDMTNPLSVSKGNPDLRQSYQNFVNVRYNIANLDNNTNFNIMAMVSLQENSVVADRRILEKDTEINGVVIAKNSTYSTYTNLNGAWNWGTYATYTLPLKLIKSNLSAGVNYRYAKSPSLQNGLLNTNNSNISGGNFVLTSNVSENIDFTIRYYPSLNLSTNINDKNTLFTRKWSHNLQGTANIYLTKFLFVNADGSWNNVISTAANSDQHYFIINAAVGFKFLKNRAGEFKVQAYDIMNQSRSFVQDMASNGDMSYSWNYSMLTRYVMFSLMYKFDTRKGNQRRSTEDEMTPERERMIMRMGSGGGGRGGMMGH</sequence>
<evidence type="ECO:0000313" key="4">
    <source>
        <dbReference type="Proteomes" id="UP000027616"/>
    </source>
</evidence>
<evidence type="ECO:0000259" key="2">
    <source>
        <dbReference type="Pfam" id="PF14905"/>
    </source>
</evidence>
<dbReference type="HOGENOM" id="CLU_012729_0_1_10"/>